<dbReference type="RefSeq" id="WP_100672829.1">
    <property type="nucleotide sequence ID" value="NZ_NJGD01000008.1"/>
</dbReference>
<dbReference type="Pfam" id="PF13432">
    <property type="entry name" value="TPR_16"/>
    <property type="match status" value="1"/>
</dbReference>
<dbReference type="Proteomes" id="UP000231987">
    <property type="component" value="Unassembled WGS sequence"/>
</dbReference>
<dbReference type="InterPro" id="IPR011990">
    <property type="entry name" value="TPR-like_helical_dom_sf"/>
</dbReference>
<dbReference type="Gene3D" id="1.25.40.10">
    <property type="entry name" value="Tetratricopeptide repeat domain"/>
    <property type="match status" value="1"/>
</dbReference>
<name>A0A2J0YZM1_RHIML</name>
<evidence type="ECO:0000313" key="3">
    <source>
        <dbReference type="Proteomes" id="UP000231987"/>
    </source>
</evidence>
<gene>
    <name evidence="2" type="ORF">CEJ86_18275</name>
</gene>
<feature type="region of interest" description="Disordered" evidence="1">
    <location>
        <begin position="385"/>
        <end position="407"/>
    </location>
</feature>
<proteinExistence type="predicted"/>
<dbReference type="Pfam" id="PF14559">
    <property type="entry name" value="TPR_19"/>
    <property type="match status" value="1"/>
</dbReference>
<dbReference type="SUPFAM" id="SSF48452">
    <property type="entry name" value="TPR-like"/>
    <property type="match status" value="1"/>
</dbReference>
<organism evidence="2 3">
    <name type="scientific">Rhizobium meliloti</name>
    <name type="common">Ensifer meliloti</name>
    <name type="synonym">Sinorhizobium meliloti</name>
    <dbReference type="NCBI Taxonomy" id="382"/>
    <lineage>
        <taxon>Bacteria</taxon>
        <taxon>Pseudomonadati</taxon>
        <taxon>Pseudomonadota</taxon>
        <taxon>Alphaproteobacteria</taxon>
        <taxon>Hyphomicrobiales</taxon>
        <taxon>Rhizobiaceae</taxon>
        <taxon>Sinorhizobium/Ensifer group</taxon>
        <taxon>Sinorhizobium</taxon>
    </lineage>
</organism>
<evidence type="ECO:0000313" key="2">
    <source>
        <dbReference type="EMBL" id="PJR13718.1"/>
    </source>
</evidence>
<comment type="caution">
    <text evidence="2">The sequence shown here is derived from an EMBL/GenBank/DDBJ whole genome shotgun (WGS) entry which is preliminary data.</text>
</comment>
<feature type="region of interest" description="Disordered" evidence="1">
    <location>
        <begin position="346"/>
        <end position="367"/>
    </location>
</feature>
<dbReference type="AlphaFoldDB" id="A0A2J0YZM1"/>
<reference evidence="2 3" key="1">
    <citation type="submission" date="2017-06" db="EMBL/GenBank/DDBJ databases">
        <title>Ensifer strains isolated from leguminous trees and herbs display diverse denitrification phenotypes with some acting as strong N2O sinks.</title>
        <authorList>
            <person name="Woliy K."/>
            <person name="Mania D."/>
            <person name="Bakken L.R."/>
            <person name="Frostegard A."/>
        </authorList>
    </citation>
    <scope>NUCLEOTIDE SEQUENCE [LARGE SCALE GENOMIC DNA]</scope>
    <source>
        <strain evidence="2 3">AC50a</strain>
    </source>
</reference>
<protein>
    <submittedName>
        <fullName evidence="2">Uncharacterized protein</fullName>
    </submittedName>
</protein>
<dbReference type="EMBL" id="NJGD01000008">
    <property type="protein sequence ID" value="PJR13718.1"/>
    <property type="molecule type" value="Genomic_DNA"/>
</dbReference>
<sequence length="407" mass="45740">MTVHVIDCIEEFKKNHRNWNKIYRSDPEAHAFLSWPWLQEYLPHRERWLILAWKNRAAGKRYDAFLPLELATSQDEDTGLFVDEILMIGNHGTGRTGFLCAPGLESEAADAFAGILASENWTSIRFDRCGAASARLERLLDAFPEGEFARVDPADEGERIDACGRRLRSMLLRTLTGRNLRDCLNRRSLGIVLERAVALHAFGDFDGAEAGYRQLIRTVPGHVEARCRLAHLLSDVGEYGEAEHLYRTLLPAVPNADDVLHWLGDTQMAQAFYRKAGKTFQELLARYPHRGILRYKLAVARLASGQRDAAVATFQSFHDIVSDDANHVLCKTRAQEILTRLRGVAGMEEQDEEQEPEPEQETQAQEDAIRLTAAAQPLLTPLLPAGSSAHLHAKPSTYGWKASKLKH</sequence>
<accession>A0A2J0YZM1</accession>
<evidence type="ECO:0000256" key="1">
    <source>
        <dbReference type="SAM" id="MobiDB-lite"/>
    </source>
</evidence>
<feature type="compositionally biased region" description="Acidic residues" evidence="1">
    <location>
        <begin position="348"/>
        <end position="360"/>
    </location>
</feature>